<protein>
    <submittedName>
        <fullName evidence="6">AcrR family transcriptional regulator</fullName>
    </submittedName>
</protein>
<feature type="domain" description="HTH tetR-type" evidence="5">
    <location>
        <begin position="30"/>
        <end position="90"/>
    </location>
</feature>
<name>A0ABS4Q3B0_9PSEU</name>
<evidence type="ECO:0000256" key="3">
    <source>
        <dbReference type="ARBA" id="ARBA00023163"/>
    </source>
</evidence>
<dbReference type="Proteomes" id="UP000741013">
    <property type="component" value="Unassembled WGS sequence"/>
</dbReference>
<dbReference type="PANTHER" id="PTHR30055:SF151">
    <property type="entry name" value="TRANSCRIPTIONAL REGULATORY PROTEIN"/>
    <property type="match status" value="1"/>
</dbReference>
<dbReference type="EMBL" id="JAGGMS010000001">
    <property type="protein sequence ID" value="MBP2186169.1"/>
    <property type="molecule type" value="Genomic_DNA"/>
</dbReference>
<feature type="DNA-binding region" description="H-T-H motif" evidence="4">
    <location>
        <begin position="53"/>
        <end position="72"/>
    </location>
</feature>
<evidence type="ECO:0000256" key="4">
    <source>
        <dbReference type="PROSITE-ProRule" id="PRU00335"/>
    </source>
</evidence>
<dbReference type="SUPFAM" id="SSF48498">
    <property type="entry name" value="Tetracyclin repressor-like, C-terminal domain"/>
    <property type="match status" value="1"/>
</dbReference>
<dbReference type="InterPro" id="IPR001647">
    <property type="entry name" value="HTH_TetR"/>
</dbReference>
<evidence type="ECO:0000313" key="6">
    <source>
        <dbReference type="EMBL" id="MBP2186169.1"/>
    </source>
</evidence>
<reference evidence="6 7" key="1">
    <citation type="submission" date="2021-03" db="EMBL/GenBank/DDBJ databases">
        <title>Sequencing the genomes of 1000 actinobacteria strains.</title>
        <authorList>
            <person name="Klenk H.-P."/>
        </authorList>
    </citation>
    <scope>NUCLEOTIDE SEQUENCE [LARGE SCALE GENOMIC DNA]</scope>
    <source>
        <strain evidence="6 7">DSM 45510</strain>
    </source>
</reference>
<proteinExistence type="predicted"/>
<comment type="caution">
    <text evidence="6">The sequence shown here is derived from an EMBL/GenBank/DDBJ whole genome shotgun (WGS) entry which is preliminary data.</text>
</comment>
<organism evidence="6 7">
    <name type="scientific">Amycolatopsis magusensis</name>
    <dbReference type="NCBI Taxonomy" id="882444"/>
    <lineage>
        <taxon>Bacteria</taxon>
        <taxon>Bacillati</taxon>
        <taxon>Actinomycetota</taxon>
        <taxon>Actinomycetes</taxon>
        <taxon>Pseudonocardiales</taxon>
        <taxon>Pseudonocardiaceae</taxon>
        <taxon>Amycolatopsis</taxon>
    </lineage>
</organism>
<keyword evidence="3" id="KW-0804">Transcription</keyword>
<dbReference type="PROSITE" id="PS50977">
    <property type="entry name" value="HTH_TETR_2"/>
    <property type="match status" value="1"/>
</dbReference>
<gene>
    <name evidence="6" type="ORF">JOM49_007695</name>
</gene>
<keyword evidence="1" id="KW-0805">Transcription regulation</keyword>
<keyword evidence="7" id="KW-1185">Reference proteome</keyword>
<accession>A0ABS4Q3B0</accession>
<dbReference type="InterPro" id="IPR050109">
    <property type="entry name" value="HTH-type_TetR-like_transc_reg"/>
</dbReference>
<dbReference type="InterPro" id="IPR004111">
    <property type="entry name" value="Repressor_TetR_C"/>
</dbReference>
<evidence type="ECO:0000259" key="5">
    <source>
        <dbReference type="PROSITE" id="PS50977"/>
    </source>
</evidence>
<dbReference type="PANTHER" id="PTHR30055">
    <property type="entry name" value="HTH-TYPE TRANSCRIPTIONAL REGULATOR RUTR"/>
    <property type="match status" value="1"/>
</dbReference>
<sequence length="254" mass="28034">MATDSSPDPARSLAILWRTREVASRKGRPELSVDRIARTAIELADADGFDSLSMRKVAEKLGVGTMSLYTYVPGKAELMDVMFDLVQAETARPDEVEGDWRVKLELIARENLALYRRHPWLLHASHRSVLGPRVIEKYEYELRALEGIGLTEIEMDSVLTLLIGHAQVSARGRAEISRVERASGLTEEQWWTQNAPLLEQVIDYSRYPVASRVGAAAGAAHHASYSPEHAFEFGLARILDGIAVLVGGRADAGS</sequence>
<dbReference type="InterPro" id="IPR036271">
    <property type="entry name" value="Tet_transcr_reg_TetR-rel_C_sf"/>
</dbReference>
<evidence type="ECO:0000256" key="1">
    <source>
        <dbReference type="ARBA" id="ARBA00023015"/>
    </source>
</evidence>
<dbReference type="InterPro" id="IPR009057">
    <property type="entry name" value="Homeodomain-like_sf"/>
</dbReference>
<dbReference type="Pfam" id="PF02909">
    <property type="entry name" value="TetR_C_1"/>
    <property type="match status" value="1"/>
</dbReference>
<dbReference type="Gene3D" id="1.10.357.10">
    <property type="entry name" value="Tetracycline Repressor, domain 2"/>
    <property type="match status" value="1"/>
</dbReference>
<dbReference type="SUPFAM" id="SSF46689">
    <property type="entry name" value="Homeodomain-like"/>
    <property type="match status" value="1"/>
</dbReference>
<evidence type="ECO:0000313" key="7">
    <source>
        <dbReference type="Proteomes" id="UP000741013"/>
    </source>
</evidence>
<keyword evidence="2 4" id="KW-0238">DNA-binding</keyword>
<dbReference type="Gene3D" id="1.10.10.60">
    <property type="entry name" value="Homeodomain-like"/>
    <property type="match status" value="1"/>
</dbReference>
<dbReference type="RefSeq" id="WP_209669064.1">
    <property type="nucleotide sequence ID" value="NZ_JAGGMS010000001.1"/>
</dbReference>
<evidence type="ECO:0000256" key="2">
    <source>
        <dbReference type="ARBA" id="ARBA00023125"/>
    </source>
</evidence>
<dbReference type="Pfam" id="PF00440">
    <property type="entry name" value="TetR_N"/>
    <property type="match status" value="1"/>
</dbReference>